<dbReference type="SUPFAM" id="SSF52540">
    <property type="entry name" value="P-loop containing nucleoside triphosphate hydrolases"/>
    <property type="match status" value="1"/>
</dbReference>
<evidence type="ECO:0000259" key="10">
    <source>
        <dbReference type="PROSITE" id="PS51195"/>
    </source>
</evidence>
<proteinExistence type="inferred from homology"/>
<feature type="domain" description="DEAD-box RNA helicase Q" evidence="10">
    <location>
        <begin position="18"/>
        <end position="46"/>
    </location>
</feature>
<evidence type="ECO:0000256" key="6">
    <source>
        <dbReference type="PROSITE-ProRule" id="PRU00552"/>
    </source>
</evidence>
<evidence type="ECO:0000259" key="8">
    <source>
        <dbReference type="PROSITE" id="PS51192"/>
    </source>
</evidence>
<dbReference type="SMART" id="SM00490">
    <property type="entry name" value="HELICc"/>
    <property type="match status" value="1"/>
</dbReference>
<evidence type="ECO:0000259" key="9">
    <source>
        <dbReference type="PROSITE" id="PS51194"/>
    </source>
</evidence>
<evidence type="ECO:0000256" key="4">
    <source>
        <dbReference type="ARBA" id="ARBA00022806"/>
    </source>
</evidence>
<reference evidence="11" key="1">
    <citation type="submission" date="2022-03" db="EMBL/GenBank/DDBJ databases">
        <title>Draft genome sequence of Aduncisulcus paluster, a free-living microaerophilic Fornicata.</title>
        <authorList>
            <person name="Yuyama I."/>
            <person name="Kume K."/>
            <person name="Tamura T."/>
            <person name="Inagaki Y."/>
            <person name="Hashimoto T."/>
        </authorList>
    </citation>
    <scope>NUCLEOTIDE SEQUENCE</scope>
    <source>
        <strain evidence="11">NY0171</strain>
    </source>
</reference>
<feature type="domain" description="Helicase ATP-binding" evidence="8">
    <location>
        <begin position="49"/>
        <end position="220"/>
    </location>
</feature>
<feature type="short sequence motif" description="Q motif" evidence="6">
    <location>
        <begin position="18"/>
        <end position="46"/>
    </location>
</feature>
<dbReference type="SMART" id="SM00487">
    <property type="entry name" value="DEXDc"/>
    <property type="match status" value="1"/>
</dbReference>
<sequence length="392" mass="44055">MESIESGSFETNWSQVFTSFDDLGLRKELLRGVYAMGFEKPSAIQQYGIKPIVEGRDTIAQAHSGTGKTATFSIATLEKVDITKKVPQALILAPTRELAGQSKAVLSNLARFMSGLSVHCAIGGTPIDDDIAAFHRGVHIVVGTPGRINDLIRREVLTPATIELIILDEADEMLSRGFSEQIYDIFKSLSSEVQACLISATMPSSILEMTSQFMRDPVQILVKREVLTLEGIRQFHIDVDAESWKIETLLDIYKIISVQQSVIFCNTRTRVEQLVEELKKQKFTVVCIHGEMEQRERDAIMREFRSGTHRVLVATDLIARGIDVQNCSLVINFDIPKNKETYIHRIGRSGRFGRKGIAINFITRDDAEMLKEIERHYETEIPPMPENISSLL</sequence>
<dbReference type="InterPro" id="IPR014014">
    <property type="entry name" value="RNA_helicase_DEAD_Q_motif"/>
</dbReference>
<name>A0ABQ5KQR5_9EUKA</name>
<accession>A0ABQ5KQR5</accession>
<keyword evidence="11" id="KW-0396">Initiation factor</keyword>
<dbReference type="PROSITE" id="PS51192">
    <property type="entry name" value="HELICASE_ATP_BIND_1"/>
    <property type="match status" value="1"/>
</dbReference>
<keyword evidence="2 7" id="KW-0547">Nucleotide-binding</keyword>
<dbReference type="PROSITE" id="PS00039">
    <property type="entry name" value="DEAD_ATP_HELICASE"/>
    <property type="match status" value="1"/>
</dbReference>
<evidence type="ECO:0000256" key="2">
    <source>
        <dbReference type="ARBA" id="ARBA00022741"/>
    </source>
</evidence>
<feature type="domain" description="Helicase C-terminal" evidence="9">
    <location>
        <begin position="248"/>
        <end position="392"/>
    </location>
</feature>
<dbReference type="CDD" id="cd18787">
    <property type="entry name" value="SF2_C_DEAD"/>
    <property type="match status" value="1"/>
</dbReference>
<dbReference type="InterPro" id="IPR014001">
    <property type="entry name" value="Helicase_ATP-bd"/>
</dbReference>
<dbReference type="Pfam" id="PF00270">
    <property type="entry name" value="DEAD"/>
    <property type="match status" value="1"/>
</dbReference>
<protein>
    <recommendedName>
        <fullName evidence="1">RNA helicase</fullName>
        <ecNumber evidence="1">3.6.4.13</ecNumber>
    </recommendedName>
</protein>
<keyword evidence="4 7" id="KW-0347">Helicase</keyword>
<evidence type="ECO:0000313" key="11">
    <source>
        <dbReference type="EMBL" id="GKT34351.1"/>
    </source>
</evidence>
<keyword evidence="5 7" id="KW-0067">ATP-binding</keyword>
<keyword evidence="3 7" id="KW-0378">Hydrolase</keyword>
<evidence type="ECO:0000256" key="3">
    <source>
        <dbReference type="ARBA" id="ARBA00022801"/>
    </source>
</evidence>
<dbReference type="PROSITE" id="PS51194">
    <property type="entry name" value="HELICASE_CTER"/>
    <property type="match status" value="1"/>
</dbReference>
<evidence type="ECO:0000313" key="12">
    <source>
        <dbReference type="Proteomes" id="UP001057375"/>
    </source>
</evidence>
<dbReference type="PANTHER" id="PTHR47958">
    <property type="entry name" value="ATP-DEPENDENT RNA HELICASE DBP3"/>
    <property type="match status" value="1"/>
</dbReference>
<dbReference type="Pfam" id="PF00271">
    <property type="entry name" value="Helicase_C"/>
    <property type="match status" value="1"/>
</dbReference>
<dbReference type="Gene3D" id="3.40.50.300">
    <property type="entry name" value="P-loop containing nucleotide triphosphate hydrolases"/>
    <property type="match status" value="2"/>
</dbReference>
<evidence type="ECO:0000256" key="7">
    <source>
        <dbReference type="RuleBase" id="RU000492"/>
    </source>
</evidence>
<dbReference type="InterPro" id="IPR011545">
    <property type="entry name" value="DEAD/DEAH_box_helicase_dom"/>
</dbReference>
<comment type="similarity">
    <text evidence="7">Belongs to the DEAD box helicase family.</text>
</comment>
<evidence type="ECO:0000256" key="1">
    <source>
        <dbReference type="ARBA" id="ARBA00012552"/>
    </source>
</evidence>
<organism evidence="11 12">
    <name type="scientific">Aduncisulcus paluster</name>
    <dbReference type="NCBI Taxonomy" id="2918883"/>
    <lineage>
        <taxon>Eukaryota</taxon>
        <taxon>Metamonada</taxon>
        <taxon>Carpediemonas-like organisms</taxon>
        <taxon>Aduncisulcus</taxon>
    </lineage>
</organism>
<dbReference type="EMBL" id="BQXS01010799">
    <property type="protein sequence ID" value="GKT34351.1"/>
    <property type="molecule type" value="Genomic_DNA"/>
</dbReference>
<dbReference type="InterPro" id="IPR000629">
    <property type="entry name" value="RNA-helicase_DEAD-box_CS"/>
</dbReference>
<dbReference type="EC" id="3.6.4.13" evidence="1"/>
<dbReference type="Proteomes" id="UP001057375">
    <property type="component" value="Unassembled WGS sequence"/>
</dbReference>
<keyword evidence="11" id="KW-0648">Protein biosynthesis</keyword>
<dbReference type="GO" id="GO:0003743">
    <property type="term" value="F:translation initiation factor activity"/>
    <property type="evidence" value="ECO:0007669"/>
    <property type="project" value="UniProtKB-KW"/>
</dbReference>
<comment type="caution">
    <text evidence="11">The sequence shown here is derived from an EMBL/GenBank/DDBJ whole genome shotgun (WGS) entry which is preliminary data.</text>
</comment>
<dbReference type="InterPro" id="IPR001650">
    <property type="entry name" value="Helicase_C-like"/>
</dbReference>
<keyword evidence="12" id="KW-1185">Reference proteome</keyword>
<dbReference type="InterPro" id="IPR027417">
    <property type="entry name" value="P-loop_NTPase"/>
</dbReference>
<evidence type="ECO:0000256" key="5">
    <source>
        <dbReference type="ARBA" id="ARBA00022840"/>
    </source>
</evidence>
<gene>
    <name evidence="11" type="ORF">ADUPG1_007719</name>
</gene>
<dbReference type="PROSITE" id="PS51195">
    <property type="entry name" value="Q_MOTIF"/>
    <property type="match status" value="1"/>
</dbReference>